<feature type="region of interest" description="Disordered" evidence="1">
    <location>
        <begin position="275"/>
        <end position="299"/>
    </location>
</feature>
<accession>A0AAD9T6Q3</accession>
<proteinExistence type="predicted"/>
<name>A0AAD9T6Q3_9HELO</name>
<sequence>MERDNRRSRSQWRGCYAFEDIICDGDGGSNPKRTGGLKMGSTYYYYYELDDETEYVDSCIPFTTSCPYLPGQPVNLLFVPIEVQPLRFRSASMSSMAKGNIKTMNPQDKFLTPKASPPLSFSLPRLNTSSAVLLKKRSERSLSAKSEKSAWSPWTFFGIRIPVLSPSSPFDKRGRSESSRKPSYGSSKSGTPSLNESGDPRYVISYPHTRDCSPLSFERSLSRDPSPLPQSAQDSAYSATTLEIPDEIAEDAEDDANFATQRRISLAEKSVLTQLAPPPTSRCPLVPHRSGMVKDTQKPLPQLPEENMLLSPLPRLRLVPSFADLPRSRFSTSTLASPITSPTESHLSFGSVQSTHSVTSDIDADEDIGCGDEFTYSPMLADSSVGGFSGYNLSDTRYTSEQTPQSPLKSAHRVTFGIGNQTYESAAKSNLEKMTASQKLMSEMGYLGDMTAGK</sequence>
<evidence type="ECO:0000313" key="3">
    <source>
        <dbReference type="Proteomes" id="UP001285354"/>
    </source>
</evidence>
<evidence type="ECO:0000256" key="1">
    <source>
        <dbReference type="SAM" id="MobiDB-lite"/>
    </source>
</evidence>
<dbReference type="EMBL" id="JAUBYV010000001">
    <property type="protein sequence ID" value="KAK2630191.1"/>
    <property type="molecule type" value="Genomic_DNA"/>
</dbReference>
<evidence type="ECO:0000313" key="2">
    <source>
        <dbReference type="EMBL" id="KAK2630191.1"/>
    </source>
</evidence>
<feature type="compositionally biased region" description="Basic and acidic residues" evidence="1">
    <location>
        <begin position="170"/>
        <end position="180"/>
    </location>
</feature>
<feature type="region of interest" description="Disordered" evidence="1">
    <location>
        <begin position="168"/>
        <end position="237"/>
    </location>
</feature>
<dbReference type="Proteomes" id="UP001285354">
    <property type="component" value="Unassembled WGS sequence"/>
</dbReference>
<feature type="compositionally biased region" description="Low complexity" evidence="1">
    <location>
        <begin position="181"/>
        <end position="190"/>
    </location>
</feature>
<protein>
    <submittedName>
        <fullName evidence="2">Uncharacterized protein</fullName>
    </submittedName>
</protein>
<keyword evidence="3" id="KW-1185">Reference proteome</keyword>
<gene>
    <name evidence="2" type="ORF">QTJ16_001011</name>
</gene>
<dbReference type="PANTHER" id="PTHR40625:SF1">
    <property type="entry name" value="AMP-ACTIVATED PROTEIN KINASE GLYCOGEN-BINDING DOMAIN-CONTAINING PROTEIN"/>
    <property type="match status" value="1"/>
</dbReference>
<comment type="caution">
    <text evidence="2">The sequence shown here is derived from an EMBL/GenBank/DDBJ whole genome shotgun (WGS) entry which is preliminary data.</text>
</comment>
<dbReference type="AlphaFoldDB" id="A0AAD9T6Q3"/>
<organism evidence="2 3">
    <name type="scientific">Diplocarpon rosae</name>
    <dbReference type="NCBI Taxonomy" id="946125"/>
    <lineage>
        <taxon>Eukaryota</taxon>
        <taxon>Fungi</taxon>
        <taxon>Dikarya</taxon>
        <taxon>Ascomycota</taxon>
        <taxon>Pezizomycotina</taxon>
        <taxon>Leotiomycetes</taxon>
        <taxon>Helotiales</taxon>
        <taxon>Drepanopezizaceae</taxon>
        <taxon>Diplocarpon</taxon>
    </lineage>
</organism>
<reference evidence="2" key="1">
    <citation type="submission" date="2023-06" db="EMBL/GenBank/DDBJ databases">
        <title>Draft genome of Marssonina rosae.</title>
        <authorList>
            <person name="Cheng Q."/>
        </authorList>
    </citation>
    <scope>NUCLEOTIDE SEQUENCE</scope>
    <source>
        <strain evidence="2">R4</strain>
    </source>
</reference>
<dbReference type="PANTHER" id="PTHR40625">
    <property type="entry name" value="GTP-BINDING PROTEIN ESDC-RELATED"/>
    <property type="match status" value="1"/>
</dbReference>